<gene>
    <name evidence="2" type="ORF">H8N03_06860</name>
</gene>
<reference evidence="2" key="1">
    <citation type="submission" date="2020-08" db="EMBL/GenBank/DDBJ databases">
        <title>Ramlibacter sp. USB13 16S ribosomal RNA gene genome sequencing and assembly.</title>
        <authorList>
            <person name="Kang M."/>
        </authorList>
    </citation>
    <scope>NUCLEOTIDE SEQUENCE</scope>
    <source>
        <strain evidence="2">USB13</strain>
    </source>
</reference>
<sequence length="603" mass="66201">MRDALKALGLGLQKTKGVRANSRVWSAKPAETSSIPPQRRDAPLPTTAASDQRIPFIPVRAASPARQQSKGTQRVGAPTRGVERQTIVSPAKIVPTRPSGSDLSTAQPKPTTRIVRVGEFHPHALFVDDRADSRGLPLLMNEGIGRQLTAEPDNETDLVLGVDFGTSSTKVLIRDAFAAAGVFPVQFDSRRIGIESYLLPSRVFRTGEAYSLHDGTHQITDLKLRLLACKAKSPVTEFNDCCAFLALVIRRARGWLFTKYGDLYARHALNWRMNLGLPARSYRDEAMVRIFRRLAWAAANLAADAQAETITKEAADRYRIRSLSIETDPNQETCEFAWSAVDAVPEVSAQLQGFMSSARWDWQSRSVMMLVDVGAGTVDSALFHVRVPEAGDGVLTFYASRVEPNGVMNLHRDRVGWLQQLLPRETEHDAARDYLAAIAKPTDRLRPIPGSVLDYLPGYEVESDGPDVDAHFSMGRYRAQVAGCIRDAKVGKGVPPSQLQRIPLLLCGGGSRMRFYGGIGDAINSTPGWLVSVETMRLPVPPDLVDLGWHPDDFDRLSVAYGLSLAGHGETSLGTIVRDTEVPDIPSQLSAARDRNYVSKDQM</sequence>
<dbReference type="AlphaFoldDB" id="A0A923MR35"/>
<accession>A0A923MR35</accession>
<comment type="caution">
    <text evidence="2">The sequence shown here is derived from an EMBL/GenBank/DDBJ whole genome shotgun (WGS) entry which is preliminary data.</text>
</comment>
<dbReference type="EMBL" id="JACORT010000002">
    <property type="protein sequence ID" value="MBC5782659.1"/>
    <property type="molecule type" value="Genomic_DNA"/>
</dbReference>
<keyword evidence="3" id="KW-1185">Reference proteome</keyword>
<protein>
    <submittedName>
        <fullName evidence="2">Uncharacterized protein</fullName>
    </submittedName>
</protein>
<proteinExistence type="predicted"/>
<feature type="region of interest" description="Disordered" evidence="1">
    <location>
        <begin position="16"/>
        <end position="47"/>
    </location>
</feature>
<evidence type="ECO:0000313" key="2">
    <source>
        <dbReference type="EMBL" id="MBC5782659.1"/>
    </source>
</evidence>
<dbReference type="RefSeq" id="WP_187075413.1">
    <property type="nucleotide sequence ID" value="NZ_JACORT010000002.1"/>
</dbReference>
<name>A0A923MR35_9BURK</name>
<dbReference type="Proteomes" id="UP000608513">
    <property type="component" value="Unassembled WGS sequence"/>
</dbReference>
<evidence type="ECO:0000313" key="3">
    <source>
        <dbReference type="Proteomes" id="UP000608513"/>
    </source>
</evidence>
<organism evidence="2 3">
    <name type="scientific">Ramlibacter cellulosilyticus</name>
    <dbReference type="NCBI Taxonomy" id="2764187"/>
    <lineage>
        <taxon>Bacteria</taxon>
        <taxon>Pseudomonadati</taxon>
        <taxon>Pseudomonadota</taxon>
        <taxon>Betaproteobacteria</taxon>
        <taxon>Burkholderiales</taxon>
        <taxon>Comamonadaceae</taxon>
        <taxon>Ramlibacter</taxon>
    </lineage>
</organism>
<evidence type="ECO:0000256" key="1">
    <source>
        <dbReference type="SAM" id="MobiDB-lite"/>
    </source>
</evidence>